<proteinExistence type="predicted"/>
<accession>A0ABQ9Y3F2</accession>
<keyword evidence="2" id="KW-1185">Reference proteome</keyword>
<protein>
    <submittedName>
        <fullName evidence="1">Uncharacterized protein</fullName>
    </submittedName>
</protein>
<evidence type="ECO:0000313" key="1">
    <source>
        <dbReference type="EMBL" id="KAK2958273.1"/>
    </source>
</evidence>
<dbReference type="EMBL" id="JARBJD010000039">
    <property type="protein sequence ID" value="KAK2958273.1"/>
    <property type="molecule type" value="Genomic_DNA"/>
</dbReference>
<gene>
    <name evidence="1" type="ORF">BLNAU_6760</name>
</gene>
<dbReference type="Proteomes" id="UP001281761">
    <property type="component" value="Unassembled WGS sequence"/>
</dbReference>
<organism evidence="1 2">
    <name type="scientific">Blattamonas nauphoetae</name>
    <dbReference type="NCBI Taxonomy" id="2049346"/>
    <lineage>
        <taxon>Eukaryota</taxon>
        <taxon>Metamonada</taxon>
        <taxon>Preaxostyla</taxon>
        <taxon>Oxymonadida</taxon>
        <taxon>Blattamonas</taxon>
    </lineage>
</organism>
<name>A0ABQ9Y3F2_9EUKA</name>
<comment type="caution">
    <text evidence="1">The sequence shown here is derived from an EMBL/GenBank/DDBJ whole genome shotgun (WGS) entry which is preliminary data.</text>
</comment>
<evidence type="ECO:0000313" key="2">
    <source>
        <dbReference type="Proteomes" id="UP001281761"/>
    </source>
</evidence>
<reference evidence="1 2" key="1">
    <citation type="journal article" date="2022" name="bioRxiv">
        <title>Genomics of Preaxostyla Flagellates Illuminates Evolutionary Transitions and the Path Towards Mitochondrial Loss.</title>
        <authorList>
            <person name="Novak L.V.F."/>
            <person name="Treitli S.C."/>
            <person name="Pyrih J."/>
            <person name="Halakuc P."/>
            <person name="Pipaliya S.V."/>
            <person name="Vacek V."/>
            <person name="Brzon O."/>
            <person name="Soukal P."/>
            <person name="Eme L."/>
            <person name="Dacks J.B."/>
            <person name="Karnkowska A."/>
            <person name="Elias M."/>
            <person name="Hampl V."/>
        </authorList>
    </citation>
    <scope>NUCLEOTIDE SEQUENCE [LARGE SCALE GENOMIC DNA]</scope>
    <source>
        <strain evidence="1">NAU3</strain>
        <tissue evidence="1">Gut</tissue>
    </source>
</reference>
<sequence>MVRKTPSTSRRGGTRTFIDRLRNTGRALRFLPEFNQSFLCQFHSGQAMDVTFGIGNLVLREADKNYDHT</sequence>